<dbReference type="Gene3D" id="3.90.550.10">
    <property type="entry name" value="Spore Coat Polysaccharide Biosynthesis Protein SpsA, Chain A"/>
    <property type="match status" value="1"/>
</dbReference>
<dbReference type="Proteomes" id="UP000019050">
    <property type="component" value="Unassembled WGS sequence"/>
</dbReference>
<name>W1Q4X6_ABIDE</name>
<dbReference type="eggNOG" id="COG1216">
    <property type="taxonomic scope" value="Bacteria"/>
</dbReference>
<feature type="transmembrane region" description="Helical" evidence="5">
    <location>
        <begin position="310"/>
        <end position="330"/>
    </location>
</feature>
<keyword evidence="9" id="KW-1185">Reference proteome</keyword>
<dbReference type="GO" id="GO:0006487">
    <property type="term" value="P:protein N-linked glycosylation"/>
    <property type="evidence" value="ECO:0007669"/>
    <property type="project" value="TreeGrafter"/>
</dbReference>
<dbReference type="eggNOG" id="COG2246">
    <property type="taxonomic scope" value="Bacteria"/>
</dbReference>
<dbReference type="PANTHER" id="PTHR10859:SF114">
    <property type="entry name" value="DOLICHOL-PHOSPHATE MANNOSYLTRANSFERASE"/>
    <property type="match status" value="1"/>
</dbReference>
<keyword evidence="2 5" id="KW-0812">Transmembrane</keyword>
<evidence type="ECO:0000256" key="3">
    <source>
        <dbReference type="ARBA" id="ARBA00022989"/>
    </source>
</evidence>
<dbReference type="InterPro" id="IPR029044">
    <property type="entry name" value="Nucleotide-diphossugar_trans"/>
</dbReference>
<evidence type="ECO:0000256" key="2">
    <source>
        <dbReference type="ARBA" id="ARBA00022692"/>
    </source>
</evidence>
<feature type="domain" description="Glycosyltransferase 2-like" evidence="6">
    <location>
        <begin position="5"/>
        <end position="147"/>
    </location>
</feature>
<evidence type="ECO:0000313" key="8">
    <source>
        <dbReference type="EMBL" id="ESK64939.1"/>
    </source>
</evidence>
<dbReference type="PANTHER" id="PTHR10859">
    <property type="entry name" value="GLYCOSYL TRANSFERASE"/>
    <property type="match status" value="1"/>
</dbReference>
<dbReference type="GeneID" id="84817287"/>
<dbReference type="Pfam" id="PF00535">
    <property type="entry name" value="Glycos_transf_2"/>
    <property type="match status" value="1"/>
</dbReference>
<keyword evidence="4 5" id="KW-0472">Membrane</keyword>
<evidence type="ECO:0000259" key="7">
    <source>
        <dbReference type="Pfam" id="PF04138"/>
    </source>
</evidence>
<dbReference type="OrthoDB" id="9810303at2"/>
<evidence type="ECO:0000256" key="1">
    <source>
        <dbReference type="ARBA" id="ARBA00004141"/>
    </source>
</evidence>
<comment type="caution">
    <text evidence="8">The sequence shown here is derived from an EMBL/GenBank/DDBJ whole genome shotgun (WGS) entry which is preliminary data.</text>
</comment>
<feature type="transmembrane region" description="Helical" evidence="5">
    <location>
        <begin position="283"/>
        <end position="304"/>
    </location>
</feature>
<evidence type="ECO:0000259" key="6">
    <source>
        <dbReference type="Pfam" id="PF00535"/>
    </source>
</evidence>
<feature type="domain" description="GtrA/DPMS transmembrane" evidence="7">
    <location>
        <begin position="223"/>
        <end position="336"/>
    </location>
</feature>
<comment type="subcellular location">
    <subcellularLocation>
        <location evidence="1">Membrane</location>
        <topology evidence="1">Multi-pass membrane protein</topology>
    </subcellularLocation>
</comment>
<dbReference type="AlphaFoldDB" id="W1Q4X6"/>
<keyword evidence="3 5" id="KW-1133">Transmembrane helix</keyword>
<dbReference type="EMBL" id="ACIN03000015">
    <property type="protein sequence ID" value="ESK64939.1"/>
    <property type="molecule type" value="Genomic_DNA"/>
</dbReference>
<evidence type="ECO:0000256" key="4">
    <source>
        <dbReference type="ARBA" id="ARBA00023136"/>
    </source>
</evidence>
<proteinExistence type="predicted"/>
<protein>
    <submittedName>
        <fullName evidence="8">Glycosyltransferase, group 2 family protein</fullName>
    </submittedName>
</protein>
<reference evidence="8" key="1">
    <citation type="submission" date="2013-06" db="EMBL/GenBank/DDBJ databases">
        <authorList>
            <person name="Weinstock G."/>
            <person name="Sodergren E."/>
            <person name="Clifton S."/>
            <person name="Fulton L."/>
            <person name="Fulton B."/>
            <person name="Courtney L."/>
            <person name="Fronick C."/>
            <person name="Harrison M."/>
            <person name="Strong C."/>
            <person name="Farmer C."/>
            <person name="Delahaunty K."/>
            <person name="Markovic C."/>
            <person name="Hall O."/>
            <person name="Minx P."/>
            <person name="Tomlinson C."/>
            <person name="Mitreva M."/>
            <person name="Nelson J."/>
            <person name="Hou S."/>
            <person name="Wollam A."/>
            <person name="Pepin K.H."/>
            <person name="Johnson M."/>
            <person name="Bhonagiri V."/>
            <person name="Nash W.E."/>
            <person name="Warren W."/>
            <person name="Chinwalla A."/>
            <person name="Mardis E.R."/>
            <person name="Wilson R.K."/>
        </authorList>
    </citation>
    <scope>NUCLEOTIDE SEQUENCE [LARGE SCALE GENOMIC DNA]</scope>
    <source>
        <strain evidence="8">ATCC 49176</strain>
    </source>
</reference>
<dbReference type="STRING" id="592010.GCWU000182_001671"/>
<dbReference type="GO" id="GO:0000271">
    <property type="term" value="P:polysaccharide biosynthetic process"/>
    <property type="evidence" value="ECO:0007669"/>
    <property type="project" value="InterPro"/>
</dbReference>
<dbReference type="RefSeq" id="WP_023392295.1">
    <property type="nucleotide sequence ID" value="NZ_KI535341.1"/>
</dbReference>
<gene>
    <name evidence="8" type="ORF">GCWU000182_001671</name>
</gene>
<feature type="transmembrane region" description="Helical" evidence="5">
    <location>
        <begin position="245"/>
        <end position="267"/>
    </location>
</feature>
<dbReference type="SUPFAM" id="SSF53448">
    <property type="entry name" value="Nucleotide-diphospho-sugar transferases"/>
    <property type="match status" value="1"/>
</dbReference>
<dbReference type="Pfam" id="PF04138">
    <property type="entry name" value="GtrA_DPMS_TM"/>
    <property type="match status" value="1"/>
</dbReference>
<dbReference type="InterPro" id="IPR001173">
    <property type="entry name" value="Glyco_trans_2-like"/>
</dbReference>
<organism evidence="8 9">
    <name type="scientific">Abiotrophia defectiva ATCC 49176</name>
    <dbReference type="NCBI Taxonomy" id="592010"/>
    <lineage>
        <taxon>Bacteria</taxon>
        <taxon>Bacillati</taxon>
        <taxon>Bacillota</taxon>
        <taxon>Bacilli</taxon>
        <taxon>Lactobacillales</taxon>
        <taxon>Aerococcaceae</taxon>
        <taxon>Abiotrophia</taxon>
    </lineage>
</organism>
<dbReference type="HOGENOM" id="CLU_033536_2_0_9"/>
<evidence type="ECO:0000256" key="5">
    <source>
        <dbReference type="SAM" id="Phobius"/>
    </source>
</evidence>
<evidence type="ECO:0000313" key="9">
    <source>
        <dbReference type="Proteomes" id="UP000019050"/>
    </source>
</evidence>
<sequence>MRTIVVIPSYEPEERLIKLTAELVAKDLDVIVVDDGSGEKYLPIFNQLAGARVLRHAENQGKGAALKTAYQFIKENYPGQDLAVVTADSDGQHSPEDIIRIARRAALDSDSLVLGVRNFDGQEVPLRSKVGNKITLKIFQLTSGSKLSDTQTGLRGFSGIHLDKMLEISGSRFEYEMNVLMVWAKEKRPFYELKIKTIYENKNEGSHFNPLRDSFRIYKEILRFGLSSLLSFFLDYSLYALQVFAGLPLVTANVIARLISAGFNFFINKKLVFASDHPVLKELGAYALLAGLSLGLNTLVLMGLSYGIGIGPLIGKILTEIGMFFFNWLVQKKLIFGRKKGVHYVK</sequence>
<dbReference type="GO" id="GO:0016020">
    <property type="term" value="C:membrane"/>
    <property type="evidence" value="ECO:0007669"/>
    <property type="project" value="UniProtKB-SubCell"/>
</dbReference>
<dbReference type="InterPro" id="IPR007267">
    <property type="entry name" value="GtrA_DPMS_TM"/>
</dbReference>
<accession>W1Q4X6</accession>
<dbReference type="GO" id="GO:0016740">
    <property type="term" value="F:transferase activity"/>
    <property type="evidence" value="ECO:0007669"/>
    <property type="project" value="UniProtKB-KW"/>
</dbReference>
<dbReference type="CDD" id="cd04179">
    <property type="entry name" value="DPM_DPG-synthase_like"/>
    <property type="match status" value="1"/>
</dbReference>